<evidence type="ECO:0000313" key="2">
    <source>
        <dbReference type="Proteomes" id="UP000639704"/>
    </source>
</evidence>
<protein>
    <submittedName>
        <fullName evidence="1">Uncharacterized protein</fullName>
    </submittedName>
</protein>
<sequence length="100" mass="11985">MRYPHGFAVTITYATPDGYERALIHTNDAVDRRRIKRVIRQWVRKYLGRTLYTHELLLLMKTVIKHNQPTQYLRHRATIDDYEDRAAAEQREFLRAIDGE</sequence>
<proteinExistence type="predicted"/>
<keyword evidence="2" id="KW-1185">Reference proteome</keyword>
<reference evidence="1" key="1">
    <citation type="submission" date="2020-01" db="EMBL/GenBank/DDBJ databases">
        <title>Patterns of diversity and host range of bacteriophage communities associated with bean-nodulatin bacteria.</title>
        <authorList>
            <person name="Vann Cauwenberghe J."/>
            <person name="Santamaria R.I."/>
            <person name="Bustos P."/>
            <person name="Juarez S."/>
            <person name="Gonzalez V."/>
        </authorList>
    </citation>
    <scope>NUCLEOTIDE SEQUENCE</scope>
</reference>
<organism evidence="1 2">
    <name type="scientific">Rhizobium phage RHph_I38</name>
    <dbReference type="NCBI Taxonomy" id="2509734"/>
    <lineage>
        <taxon>Viruses</taxon>
        <taxon>Duplodnaviria</taxon>
        <taxon>Heunggongvirae</taxon>
        <taxon>Uroviricota</taxon>
        <taxon>Caudoviricetes</taxon>
        <taxon>Autographivirales</taxon>
        <taxon>Dunnvirinae</taxon>
        <taxon>Cuernavacavirus</taxon>
        <taxon>Cuernavacavirus RHphI38</taxon>
    </lineage>
</organism>
<evidence type="ECO:0000313" key="1">
    <source>
        <dbReference type="EMBL" id="QIG73191.1"/>
    </source>
</evidence>
<gene>
    <name evidence="1" type="ORF">EVC01_027</name>
</gene>
<name>A0A7S5UY66_9CAUD</name>
<dbReference type="Proteomes" id="UP000639704">
    <property type="component" value="Segment"/>
</dbReference>
<dbReference type="GO" id="GO:0004526">
    <property type="term" value="F:ribonuclease P activity"/>
    <property type="evidence" value="ECO:0007669"/>
    <property type="project" value="InterPro"/>
</dbReference>
<dbReference type="Pfam" id="PF00825">
    <property type="entry name" value="Ribonuclease_P"/>
    <property type="match status" value="1"/>
</dbReference>
<accession>A0A7S5UY66</accession>
<dbReference type="GO" id="GO:0000049">
    <property type="term" value="F:tRNA binding"/>
    <property type="evidence" value="ECO:0007669"/>
    <property type="project" value="InterPro"/>
</dbReference>
<dbReference type="EMBL" id="MN988529">
    <property type="protein sequence ID" value="QIG73191.1"/>
    <property type="molecule type" value="Genomic_DNA"/>
</dbReference>
<dbReference type="GO" id="GO:0008033">
    <property type="term" value="P:tRNA processing"/>
    <property type="evidence" value="ECO:0007669"/>
    <property type="project" value="InterPro"/>
</dbReference>
<dbReference type="InterPro" id="IPR000100">
    <property type="entry name" value="RNase_P"/>
</dbReference>